<protein>
    <recommendedName>
        <fullName evidence="3">Ankyrin repeat domain-containing protein</fullName>
    </recommendedName>
</protein>
<gene>
    <name evidence="1" type="ORF">FLL45_13290</name>
</gene>
<sequence>MKGKLYILFVLLTISSCDVEKKNIELPSIYYSIFISLQGDDHDVDSAKDHWLRAEKPCFYFIEDERYSYVSALVDVGFGVTEWNEELNAKPKLAEDLLKYMVSNGCGLEELHPVTGHSTAHSAAFFTKNNFKLARYVLQNTNNLNQKTLDTDPHFPGMTSTQILAKIVAENENQEQRLQLLELIKSRLE</sequence>
<comment type="caution">
    <text evidence="1">The sequence shown here is derived from an EMBL/GenBank/DDBJ whole genome shotgun (WGS) entry which is preliminary data.</text>
</comment>
<dbReference type="RefSeq" id="WP_142942545.1">
    <property type="nucleotide sequence ID" value="NZ_VIKR01000003.1"/>
</dbReference>
<evidence type="ECO:0000313" key="1">
    <source>
        <dbReference type="EMBL" id="TQV73837.1"/>
    </source>
</evidence>
<keyword evidence="2" id="KW-1185">Reference proteome</keyword>
<dbReference type="PROSITE" id="PS51257">
    <property type="entry name" value="PROKAR_LIPOPROTEIN"/>
    <property type="match status" value="1"/>
</dbReference>
<evidence type="ECO:0000313" key="2">
    <source>
        <dbReference type="Proteomes" id="UP000317839"/>
    </source>
</evidence>
<dbReference type="EMBL" id="VIKR01000003">
    <property type="protein sequence ID" value="TQV73837.1"/>
    <property type="molecule type" value="Genomic_DNA"/>
</dbReference>
<dbReference type="Proteomes" id="UP000317839">
    <property type="component" value="Unassembled WGS sequence"/>
</dbReference>
<organism evidence="1 2">
    <name type="scientific">Aliikangiella marina</name>
    <dbReference type="NCBI Taxonomy" id="1712262"/>
    <lineage>
        <taxon>Bacteria</taxon>
        <taxon>Pseudomonadati</taxon>
        <taxon>Pseudomonadota</taxon>
        <taxon>Gammaproteobacteria</taxon>
        <taxon>Oceanospirillales</taxon>
        <taxon>Pleioneaceae</taxon>
        <taxon>Aliikangiella</taxon>
    </lineage>
</organism>
<evidence type="ECO:0008006" key="3">
    <source>
        <dbReference type="Google" id="ProtNLM"/>
    </source>
</evidence>
<proteinExistence type="predicted"/>
<reference evidence="1 2" key="1">
    <citation type="submission" date="2019-06" db="EMBL/GenBank/DDBJ databases">
        <title>Draft genome of Aliikangiella marina GYP-15.</title>
        <authorList>
            <person name="Wang G."/>
        </authorList>
    </citation>
    <scope>NUCLEOTIDE SEQUENCE [LARGE SCALE GENOMIC DNA]</scope>
    <source>
        <strain evidence="1 2">GYP-15</strain>
    </source>
</reference>
<accession>A0A545T9F4</accession>
<dbReference type="AlphaFoldDB" id="A0A545T9F4"/>
<name>A0A545T9F4_9GAMM</name>